<evidence type="ECO:0000313" key="4">
    <source>
        <dbReference type="Proteomes" id="UP001151529"/>
    </source>
</evidence>
<reference evidence="3" key="1">
    <citation type="submission" date="2022-11" db="EMBL/GenBank/DDBJ databases">
        <authorList>
            <person name="Hyden B.L."/>
            <person name="Feng K."/>
            <person name="Yates T."/>
            <person name="Jawdy S."/>
            <person name="Smart L.B."/>
            <person name="Muchero W."/>
        </authorList>
    </citation>
    <scope>NUCLEOTIDE SEQUENCE</scope>
    <source>
        <tissue evidence="3">Shoot tip</tissue>
    </source>
</reference>
<dbReference type="Pfam" id="PF25813">
    <property type="entry name" value="zf_VAL1_N"/>
    <property type="match status" value="1"/>
</dbReference>
<reference evidence="3" key="2">
    <citation type="journal article" date="2023" name="Int. J. Mol. Sci.">
        <title>De Novo Assembly and Annotation of 11 Diverse Shrub Willow (Salix) Genomes Reveals Novel Gene Organization in Sex-Linked Regions.</title>
        <authorList>
            <person name="Hyden B."/>
            <person name="Feng K."/>
            <person name="Yates T.B."/>
            <person name="Jawdy S."/>
            <person name="Cereghino C."/>
            <person name="Smart L.B."/>
            <person name="Muchero W."/>
        </authorList>
    </citation>
    <scope>NUCLEOTIDE SEQUENCE [LARGE SCALE GENOMIC DNA]</scope>
    <source>
        <tissue evidence="3">Shoot tip</tissue>
    </source>
</reference>
<dbReference type="InterPro" id="IPR057743">
    <property type="entry name" value="Zfn_VAL1-3_N"/>
</dbReference>
<evidence type="ECO:0000256" key="1">
    <source>
        <dbReference type="SAM" id="Phobius"/>
    </source>
</evidence>
<protein>
    <recommendedName>
        <fullName evidence="2">VAL1-3 N-terminal zinc finger domain-containing protein</fullName>
    </recommendedName>
</protein>
<evidence type="ECO:0000313" key="3">
    <source>
        <dbReference type="EMBL" id="KAJ6696567.1"/>
    </source>
</evidence>
<dbReference type="PANTHER" id="PTHR46245:SF3">
    <property type="entry name" value="B3 DOMAIN-CONTAINING TRANSCRIPTION REPRESSOR VAL1"/>
    <property type="match status" value="1"/>
</dbReference>
<feature type="domain" description="VAL1-3 N-terminal zinc finger" evidence="2">
    <location>
        <begin position="23"/>
        <end position="51"/>
    </location>
</feature>
<name>A0A9Q0PY45_SALVM</name>
<dbReference type="OrthoDB" id="757982at2759"/>
<organism evidence="3 4">
    <name type="scientific">Salix viminalis</name>
    <name type="common">Common osier</name>
    <name type="synonym">Basket willow</name>
    <dbReference type="NCBI Taxonomy" id="40686"/>
    <lineage>
        <taxon>Eukaryota</taxon>
        <taxon>Viridiplantae</taxon>
        <taxon>Streptophyta</taxon>
        <taxon>Embryophyta</taxon>
        <taxon>Tracheophyta</taxon>
        <taxon>Spermatophyta</taxon>
        <taxon>Magnoliopsida</taxon>
        <taxon>eudicotyledons</taxon>
        <taxon>Gunneridae</taxon>
        <taxon>Pentapetalae</taxon>
        <taxon>rosids</taxon>
        <taxon>fabids</taxon>
        <taxon>Malpighiales</taxon>
        <taxon>Salicaceae</taxon>
        <taxon>Saliceae</taxon>
        <taxon>Salix</taxon>
    </lineage>
</organism>
<keyword evidence="1" id="KW-1133">Transmembrane helix</keyword>
<dbReference type="PANTHER" id="PTHR46245">
    <property type="entry name" value="B3 DOMAIN-CONTAINING PROTEIN OS07G0563300"/>
    <property type="match status" value="1"/>
</dbReference>
<keyword evidence="1" id="KW-0812">Transmembrane</keyword>
<accession>A0A9Q0PY45</accession>
<sequence length="86" mass="9673">MLLIHHSIGVHISAYEDSLFCDTFHSEEPGWRECNICTKRLHCGCIASKFFCLNSWIMGVLGVVAVQGALAFIQYNVMRFPMGLAH</sequence>
<dbReference type="EMBL" id="JAPFFL010000010">
    <property type="protein sequence ID" value="KAJ6696567.1"/>
    <property type="molecule type" value="Genomic_DNA"/>
</dbReference>
<comment type="caution">
    <text evidence="3">The sequence shown here is derived from an EMBL/GenBank/DDBJ whole genome shotgun (WGS) entry which is preliminary data.</text>
</comment>
<dbReference type="AlphaFoldDB" id="A0A9Q0PY45"/>
<dbReference type="Proteomes" id="UP001151529">
    <property type="component" value="Chromosome 19"/>
</dbReference>
<evidence type="ECO:0000259" key="2">
    <source>
        <dbReference type="Pfam" id="PF25813"/>
    </source>
</evidence>
<proteinExistence type="predicted"/>
<keyword evidence="4" id="KW-1185">Reference proteome</keyword>
<keyword evidence="1" id="KW-0472">Membrane</keyword>
<gene>
    <name evidence="3" type="ORF">OIU85_002963</name>
</gene>
<feature type="transmembrane region" description="Helical" evidence="1">
    <location>
        <begin position="56"/>
        <end position="77"/>
    </location>
</feature>